<feature type="region of interest" description="Disordered" evidence="5">
    <location>
        <begin position="1127"/>
        <end position="1167"/>
    </location>
</feature>
<evidence type="ECO:0000256" key="1">
    <source>
        <dbReference type="ARBA" id="ARBA00023125"/>
    </source>
</evidence>
<feature type="region of interest" description="Disordered" evidence="5">
    <location>
        <begin position="507"/>
        <end position="554"/>
    </location>
</feature>
<feature type="compositionally biased region" description="Polar residues" evidence="5">
    <location>
        <begin position="439"/>
        <end position="450"/>
    </location>
</feature>
<dbReference type="SMART" id="SM00355">
    <property type="entry name" value="ZnF_C2H2"/>
    <property type="match status" value="3"/>
</dbReference>
<proteinExistence type="predicted"/>
<feature type="domain" description="Homeobox" evidence="6">
    <location>
        <begin position="1451"/>
        <end position="1488"/>
    </location>
</feature>
<evidence type="ECO:0000256" key="5">
    <source>
        <dbReference type="SAM" id="MobiDB-lite"/>
    </source>
</evidence>
<evidence type="ECO:0000256" key="4">
    <source>
        <dbReference type="PROSITE-ProRule" id="PRU00108"/>
    </source>
</evidence>
<evidence type="ECO:0000259" key="6">
    <source>
        <dbReference type="PROSITE" id="PS50071"/>
    </source>
</evidence>
<feature type="compositionally biased region" description="Acidic residues" evidence="5">
    <location>
        <begin position="403"/>
        <end position="413"/>
    </location>
</feature>
<dbReference type="CDD" id="cd00086">
    <property type="entry name" value="homeodomain"/>
    <property type="match status" value="1"/>
</dbReference>
<dbReference type="SMART" id="SM00389">
    <property type="entry name" value="HOX"/>
    <property type="match status" value="1"/>
</dbReference>
<feature type="region of interest" description="Disordered" evidence="5">
    <location>
        <begin position="1325"/>
        <end position="1414"/>
    </location>
</feature>
<feature type="compositionally biased region" description="Low complexity" evidence="5">
    <location>
        <begin position="799"/>
        <end position="815"/>
    </location>
</feature>
<dbReference type="Gene3D" id="1.10.10.60">
    <property type="entry name" value="Homeodomain-like"/>
    <property type="match status" value="1"/>
</dbReference>
<feature type="compositionally biased region" description="Low complexity" evidence="5">
    <location>
        <begin position="1598"/>
        <end position="1620"/>
    </location>
</feature>
<dbReference type="GO" id="GO:0003677">
    <property type="term" value="F:DNA binding"/>
    <property type="evidence" value="ECO:0007669"/>
    <property type="project" value="UniProtKB-UniRule"/>
</dbReference>
<feature type="compositionally biased region" description="Low complexity" evidence="5">
    <location>
        <begin position="1759"/>
        <end position="1771"/>
    </location>
</feature>
<feature type="region of interest" description="Disordered" evidence="5">
    <location>
        <begin position="674"/>
        <end position="706"/>
    </location>
</feature>
<keyword evidence="3 4" id="KW-0539">Nucleus</keyword>
<dbReference type="Proteomes" id="UP000050795">
    <property type="component" value="Unassembled WGS sequence"/>
</dbReference>
<feature type="compositionally biased region" description="Basic residues" evidence="5">
    <location>
        <begin position="1133"/>
        <end position="1152"/>
    </location>
</feature>
<organism evidence="7 8">
    <name type="scientific">Trichobilharzia regenti</name>
    <name type="common">Nasal bird schistosome</name>
    <dbReference type="NCBI Taxonomy" id="157069"/>
    <lineage>
        <taxon>Eukaryota</taxon>
        <taxon>Metazoa</taxon>
        <taxon>Spiralia</taxon>
        <taxon>Lophotrochozoa</taxon>
        <taxon>Platyhelminthes</taxon>
        <taxon>Trematoda</taxon>
        <taxon>Digenea</taxon>
        <taxon>Strigeidida</taxon>
        <taxon>Schistosomatoidea</taxon>
        <taxon>Schistosomatidae</taxon>
        <taxon>Trichobilharzia</taxon>
    </lineage>
</organism>
<name>A0AA85K6C0_TRIRE</name>
<feature type="compositionally biased region" description="Low complexity" evidence="5">
    <location>
        <begin position="852"/>
        <end position="895"/>
    </location>
</feature>
<keyword evidence="2 4" id="KW-0371">Homeobox</keyword>
<feature type="compositionally biased region" description="Basic and acidic residues" evidence="5">
    <location>
        <begin position="151"/>
        <end position="177"/>
    </location>
</feature>
<feature type="DNA-binding region" description="Homeobox" evidence="4">
    <location>
        <begin position="1453"/>
        <end position="1489"/>
    </location>
</feature>
<feature type="compositionally biased region" description="Basic and acidic residues" evidence="5">
    <location>
        <begin position="1580"/>
        <end position="1590"/>
    </location>
</feature>
<sequence length="1836" mass="197136">MGLLPLLDASDVLVLHCPLCCFHTHWLNQLEVHFNHEHSNDNVDFMLYQCSVCRKIASCKAFLYEHIDIRHKKCVKSSLQVCRTQSPKDTQSSDCIVVSKGSDTILDNINNNEDTVGTIDTTTTTTTNTNEENSSINSGTNVNSDHISSPNKDEKPTDVNSTNDEKDSVSQEDKNDNDSGGDNEESAETNNINIPIINDTINSEKINEEPLANDTKTPKQAYIKILFVGKLCGSHSTLSSTSSSPSSGATITASSGIASSQSSIPSLSHDVITKSKSHLHQSRLLNSQKLNDYHFLNSIKHQCLFCDYIGSDSTKLAEHYVQHGIRQLQLPNMEKKFHKLSNNHLMNMNSLTAMNELRKYVASECDENCLPAALLAPVIASSNLEDKKSIFHFNDNDNHNRDGEEDEEEEDNETEAKTDEKRMHRHPESSYYQEEEHCSSNTGNTVHLNTTSGVVGAMNTTTSTTANTIDEAEHDMKSSRVSRRNRKRHSSCELSLLTNDYKRYHYEDDSPVNTINTTTTTNNNINNSNPQSMPISSSSSSHTSGNPISTSHKSTVTNYSQGILNPQIHNSVSQEIENDSHLTSTGTPLHDNQTIQPSLSPNPVLPIGIPPYPTYMNPVILSALMACGYWPFNALSPSPNNPNTLDSWRTTNLALDSLQQTACLLGNQQRLTNPNNFPPVLSPPCNSSPNPSSLQSNRSSSPRNSLSEEIISNLGNINQLNCQNKLTGFPSFPISSSSSSSSTLPNNLPGSHKNLFNYSSLLQPSNLLTSPDTNPFLLQLSSNCPIPPNFPMNTPLGDNNNISNNNNSNSNNNSQNMLASALSAWCTQQAEVAGLFPYNLQGRSPPIPPLFNPNLNMPTDNRDNNNNTSNECNSNSHRNNSNSNSNNNNSNNNNIITNLLNTVTNVNQGINDNKAHVNTSNSHIPCNPSQSDPVTSSASCSSSSASSLSSTSSNSLDEHQFNSSVFIKTSPKLNNSLDNTSLCPSVRLTSPSSSMPSSTFNTILGSNCLNGNQSLANCQTSGSTSSLAAMMAAAAAAAAMAGICRSSSTDLTTRCSMPTTSGLNHQSLASPLASSSSFPTSINQAFKNLSTDLMNLSSSSSKEITDDLFNSHDMMMMATMSGMATTNEQPHQYAHHSQSKHARHQHRSHHQHQQQQHNDHNIDDVNDESITEMGDDIDEEGIDDGETPGENDDELVDEMLLHEQTMNTMDSSNKECNGLLEETLENDVYTGNNGGNKHFVKCSIGLNGEAVNLRSGKNLSESMKISQSPNKDVNSSHIHQINNENKLLSKSYNNNLLGNMMNANSSNNITTGKAGVGFVSSTGGRINPNLSHEQKRNHRSLNESSIMNNTNNLGDCNSTESDENSSVNMSNSNNNNATNTSVAMSTATTAPGAPTTTATSCSSTSSTSPSGGGGVGSGALFSIRRAVGLSRTNLPFPARKRLFGWLVDHLREPYPSEEEKMMLAMETGLSRTTVNNWFINARRRYVKPLMQGRLVLQSGVFKTVSNDNCSGSNNNNATTLGGSGGGGGASSSSASSPPSPATNTTSNISNNNNSNSFGSNQYMATNASAPYKSSYTHSPLNDKGHRERSGSRRGGSNSGFSGNTNNGNNTSSNINNSPNNMLQFTNSFTTNPLSSTNDSINSPCHISNSFLSNAFQSSCSSSSSQQNNLSIGKSPNASDSAAAISAMAVAAAAAAAVYAGATNRGSLTSVPTTASLSGPPSSSSSVLSPSSSLLFSSQFSNLLNSAAAAAAATGGGGANSSMGMSRSSRGGSMHHLHSSLQQQQQQQHHQNQHSQQQHSDMLLSNENLVDGITNLSKNLLCSPTSEQEHMIGGSSD</sequence>
<feature type="region of interest" description="Disordered" evidence="5">
    <location>
        <begin position="1505"/>
        <end position="1628"/>
    </location>
</feature>
<evidence type="ECO:0000256" key="3">
    <source>
        <dbReference type="ARBA" id="ARBA00023242"/>
    </source>
</evidence>
<reference evidence="7" key="1">
    <citation type="submission" date="2022-06" db="EMBL/GenBank/DDBJ databases">
        <authorList>
            <person name="Berger JAMES D."/>
            <person name="Berger JAMES D."/>
        </authorList>
    </citation>
    <scope>NUCLEOTIDE SEQUENCE [LARGE SCALE GENOMIC DNA]</scope>
</reference>
<evidence type="ECO:0000313" key="8">
    <source>
        <dbReference type="WBParaSite" id="TREG1_66600.1"/>
    </source>
</evidence>
<dbReference type="PANTHER" id="PTHR11850">
    <property type="entry name" value="HOMEOBOX PROTEIN TRANSCRIPTION FACTORS"/>
    <property type="match status" value="1"/>
</dbReference>
<feature type="region of interest" description="Disordered" evidence="5">
    <location>
        <begin position="847"/>
        <end position="895"/>
    </location>
</feature>
<feature type="region of interest" description="Disordered" evidence="5">
    <location>
        <begin position="463"/>
        <end position="490"/>
    </location>
</feature>
<feature type="compositionally biased region" description="Low complexity" evidence="5">
    <location>
        <begin position="1530"/>
        <end position="1560"/>
    </location>
</feature>
<dbReference type="GO" id="GO:0005634">
    <property type="term" value="C:nucleus"/>
    <property type="evidence" value="ECO:0007669"/>
    <property type="project" value="UniProtKB-SubCell"/>
</dbReference>
<feature type="compositionally biased region" description="Low complexity" evidence="5">
    <location>
        <begin position="1364"/>
        <end position="1409"/>
    </location>
</feature>
<evidence type="ECO:0000313" key="7">
    <source>
        <dbReference type="Proteomes" id="UP000050795"/>
    </source>
</evidence>
<dbReference type="PROSITE" id="PS50071">
    <property type="entry name" value="HOMEOBOX_2"/>
    <property type="match status" value="1"/>
</dbReference>
<dbReference type="Pfam" id="PF05920">
    <property type="entry name" value="Homeobox_KN"/>
    <property type="match status" value="1"/>
</dbReference>
<feature type="region of interest" description="Disordered" evidence="5">
    <location>
        <begin position="391"/>
        <end position="450"/>
    </location>
</feature>
<dbReference type="InterPro" id="IPR050224">
    <property type="entry name" value="TALE_homeobox"/>
</dbReference>
<feature type="compositionally biased region" description="Polar residues" evidence="5">
    <location>
        <begin position="1342"/>
        <end position="1359"/>
    </location>
</feature>
<feature type="compositionally biased region" description="Polar residues" evidence="5">
    <location>
        <begin position="910"/>
        <end position="934"/>
    </location>
</feature>
<feature type="region of interest" description="Disordered" evidence="5">
    <location>
        <begin position="1753"/>
        <end position="1799"/>
    </location>
</feature>
<feature type="compositionally biased region" description="Low complexity" evidence="5">
    <location>
        <begin position="112"/>
        <end position="141"/>
    </location>
</feature>
<evidence type="ECO:0000256" key="2">
    <source>
        <dbReference type="ARBA" id="ARBA00023155"/>
    </source>
</evidence>
<feature type="compositionally biased region" description="Polar residues" evidence="5">
    <location>
        <begin position="1561"/>
        <end position="1579"/>
    </location>
</feature>
<feature type="compositionally biased region" description="Low complexity" evidence="5">
    <location>
        <begin position="1778"/>
        <end position="1799"/>
    </location>
</feature>
<dbReference type="InterPro" id="IPR009057">
    <property type="entry name" value="Homeodomain-like_sf"/>
</dbReference>
<feature type="compositionally biased region" description="Basic and acidic residues" evidence="5">
    <location>
        <begin position="391"/>
        <end position="402"/>
    </location>
</feature>
<feature type="region of interest" description="Disordered" evidence="5">
    <location>
        <begin position="575"/>
        <end position="599"/>
    </location>
</feature>
<keyword evidence="7" id="KW-1185">Reference proteome</keyword>
<accession>A0AA85K6C0</accession>
<feature type="compositionally biased region" description="Low complexity" evidence="5">
    <location>
        <begin position="511"/>
        <end position="551"/>
    </location>
</feature>
<dbReference type="InterPro" id="IPR013087">
    <property type="entry name" value="Znf_C2H2_type"/>
</dbReference>
<feature type="compositionally biased region" description="Basic and acidic residues" evidence="5">
    <location>
        <begin position="414"/>
        <end position="438"/>
    </location>
</feature>
<protein>
    <recommendedName>
        <fullName evidence="6">Homeobox domain-containing protein</fullName>
    </recommendedName>
</protein>
<comment type="subcellular location">
    <subcellularLocation>
        <location evidence="4">Nucleus</location>
    </subcellularLocation>
</comment>
<feature type="compositionally biased region" description="Low complexity" evidence="5">
    <location>
        <begin position="1505"/>
        <end position="1520"/>
    </location>
</feature>
<dbReference type="WBParaSite" id="TREG1_66600.1">
    <property type="protein sequence ID" value="TREG1_66600.1"/>
    <property type="gene ID" value="TREG1_66600"/>
</dbReference>
<feature type="region of interest" description="Disordered" evidence="5">
    <location>
        <begin position="107"/>
        <end position="196"/>
    </location>
</feature>
<feature type="compositionally biased region" description="Low complexity" evidence="5">
    <location>
        <begin position="683"/>
        <end position="706"/>
    </location>
</feature>
<feature type="region of interest" description="Disordered" evidence="5">
    <location>
        <begin position="793"/>
        <end position="815"/>
    </location>
</feature>
<dbReference type="InterPro" id="IPR001356">
    <property type="entry name" value="HD"/>
</dbReference>
<dbReference type="GO" id="GO:0006355">
    <property type="term" value="P:regulation of DNA-templated transcription"/>
    <property type="evidence" value="ECO:0007669"/>
    <property type="project" value="InterPro"/>
</dbReference>
<reference evidence="8" key="2">
    <citation type="submission" date="2023-11" db="UniProtKB">
        <authorList>
            <consortium name="WormBaseParasite"/>
        </authorList>
    </citation>
    <scope>IDENTIFICATION</scope>
</reference>
<feature type="compositionally biased region" description="Basic residues" evidence="5">
    <location>
        <begin position="480"/>
        <end position="489"/>
    </location>
</feature>
<dbReference type="InterPro" id="IPR008422">
    <property type="entry name" value="KN_HD"/>
</dbReference>
<dbReference type="SUPFAM" id="SSF46689">
    <property type="entry name" value="Homeodomain-like"/>
    <property type="match status" value="1"/>
</dbReference>
<feature type="region of interest" description="Disordered" evidence="5">
    <location>
        <begin position="910"/>
        <end position="943"/>
    </location>
</feature>
<keyword evidence="1 4" id="KW-0238">DNA-binding</keyword>